<dbReference type="EMBL" id="PDUG01000006">
    <property type="protein sequence ID" value="PIC19114.1"/>
    <property type="molecule type" value="Genomic_DNA"/>
</dbReference>
<dbReference type="AlphaFoldDB" id="A0A2G5SVF5"/>
<dbReference type="OrthoDB" id="10501882at2759"/>
<proteinExistence type="predicted"/>
<keyword evidence="2" id="KW-1185">Reference proteome</keyword>
<comment type="caution">
    <text evidence="1">The sequence shown here is derived from an EMBL/GenBank/DDBJ whole genome shotgun (WGS) entry which is preliminary data.</text>
</comment>
<name>A0A2G5SVF5_9PELO</name>
<evidence type="ECO:0000313" key="2">
    <source>
        <dbReference type="Proteomes" id="UP000230233"/>
    </source>
</evidence>
<accession>A0A2G5SVF5</accession>
<reference evidence="2" key="1">
    <citation type="submission" date="2017-10" db="EMBL/GenBank/DDBJ databases">
        <title>Rapid genome shrinkage in a self-fertile nematode reveals novel sperm competition proteins.</title>
        <authorList>
            <person name="Yin D."/>
            <person name="Schwarz E.M."/>
            <person name="Thomas C.G."/>
            <person name="Felde R.L."/>
            <person name="Korf I.F."/>
            <person name="Cutter A.D."/>
            <person name="Schartner C.M."/>
            <person name="Ralston E.J."/>
            <person name="Meyer B.J."/>
            <person name="Haag E.S."/>
        </authorList>
    </citation>
    <scope>NUCLEOTIDE SEQUENCE [LARGE SCALE GENOMIC DNA]</scope>
    <source>
        <strain evidence="2">JU1422</strain>
    </source>
</reference>
<gene>
    <name evidence="1" type="primary">Cnig_chr_X.g24770</name>
    <name evidence="1" type="ORF">B9Z55_024770</name>
</gene>
<protein>
    <submittedName>
        <fullName evidence="1">Uncharacterized protein</fullName>
    </submittedName>
</protein>
<dbReference type="Proteomes" id="UP000230233">
    <property type="component" value="Chromosome X"/>
</dbReference>
<sequence>MLKIIDFWRLLAEVFWCIGKLRLHSKVVEMKINNYHFSAASLPFWTRNDFRQRFRTLFHRHSNFCEGTVQLFYAGQHLKIFFKQFLDVLDKRNIVSCKSRGGITSCFAIRHLWLTMRQIDYETCSEW</sequence>
<evidence type="ECO:0000313" key="1">
    <source>
        <dbReference type="EMBL" id="PIC19114.1"/>
    </source>
</evidence>
<organism evidence="1 2">
    <name type="scientific">Caenorhabditis nigoni</name>
    <dbReference type="NCBI Taxonomy" id="1611254"/>
    <lineage>
        <taxon>Eukaryota</taxon>
        <taxon>Metazoa</taxon>
        <taxon>Ecdysozoa</taxon>
        <taxon>Nematoda</taxon>
        <taxon>Chromadorea</taxon>
        <taxon>Rhabditida</taxon>
        <taxon>Rhabditina</taxon>
        <taxon>Rhabditomorpha</taxon>
        <taxon>Rhabditoidea</taxon>
        <taxon>Rhabditidae</taxon>
        <taxon>Peloderinae</taxon>
        <taxon>Caenorhabditis</taxon>
    </lineage>
</organism>